<dbReference type="EMBL" id="KV425923">
    <property type="protein sequence ID" value="KZV98064.1"/>
    <property type="molecule type" value="Genomic_DNA"/>
</dbReference>
<feature type="compositionally biased region" description="Low complexity" evidence="1">
    <location>
        <begin position="21"/>
        <end position="32"/>
    </location>
</feature>
<evidence type="ECO:0000256" key="1">
    <source>
        <dbReference type="SAM" id="MobiDB-lite"/>
    </source>
</evidence>
<organism evidence="2 3">
    <name type="scientific">Exidia glandulosa HHB12029</name>
    <dbReference type="NCBI Taxonomy" id="1314781"/>
    <lineage>
        <taxon>Eukaryota</taxon>
        <taxon>Fungi</taxon>
        <taxon>Dikarya</taxon>
        <taxon>Basidiomycota</taxon>
        <taxon>Agaricomycotina</taxon>
        <taxon>Agaricomycetes</taxon>
        <taxon>Auriculariales</taxon>
        <taxon>Exidiaceae</taxon>
        <taxon>Exidia</taxon>
    </lineage>
</organism>
<evidence type="ECO:0000313" key="3">
    <source>
        <dbReference type="Proteomes" id="UP000077266"/>
    </source>
</evidence>
<sequence>MADKPGQQVPPASSNRNQTTPKSSLPAPSSPARGNQSKPPGAAGSASRRVSTTTPVPAHPATGDTPPHMFVTPDPAASKLGSQPPLAQPAPAIAQAAGSSADATFITAAGNQDDDDEDSSSPDASHRRQIP</sequence>
<keyword evidence="3" id="KW-1185">Reference proteome</keyword>
<feature type="compositionally biased region" description="Polar residues" evidence="1">
    <location>
        <begin position="10"/>
        <end position="20"/>
    </location>
</feature>
<gene>
    <name evidence="2" type="ORF">EXIGLDRAFT_729222</name>
</gene>
<evidence type="ECO:0000313" key="2">
    <source>
        <dbReference type="EMBL" id="KZV98064.1"/>
    </source>
</evidence>
<protein>
    <submittedName>
        <fullName evidence="2">Uncharacterized protein</fullName>
    </submittedName>
</protein>
<dbReference type="Proteomes" id="UP000077266">
    <property type="component" value="Unassembled WGS sequence"/>
</dbReference>
<proteinExistence type="predicted"/>
<name>A0A165LMM2_EXIGL</name>
<dbReference type="AlphaFoldDB" id="A0A165LMM2"/>
<dbReference type="InParanoid" id="A0A165LMM2"/>
<reference evidence="2 3" key="1">
    <citation type="journal article" date="2016" name="Mol. Biol. Evol.">
        <title>Comparative Genomics of Early-Diverging Mushroom-Forming Fungi Provides Insights into the Origins of Lignocellulose Decay Capabilities.</title>
        <authorList>
            <person name="Nagy L.G."/>
            <person name="Riley R."/>
            <person name="Tritt A."/>
            <person name="Adam C."/>
            <person name="Daum C."/>
            <person name="Floudas D."/>
            <person name="Sun H."/>
            <person name="Yadav J.S."/>
            <person name="Pangilinan J."/>
            <person name="Larsson K.H."/>
            <person name="Matsuura K."/>
            <person name="Barry K."/>
            <person name="Labutti K."/>
            <person name="Kuo R."/>
            <person name="Ohm R.A."/>
            <person name="Bhattacharya S.S."/>
            <person name="Shirouzu T."/>
            <person name="Yoshinaga Y."/>
            <person name="Martin F.M."/>
            <person name="Grigoriev I.V."/>
            <person name="Hibbett D.S."/>
        </authorList>
    </citation>
    <scope>NUCLEOTIDE SEQUENCE [LARGE SCALE GENOMIC DNA]</scope>
    <source>
        <strain evidence="2 3">HHB12029</strain>
    </source>
</reference>
<accession>A0A165LMM2</accession>
<feature type="region of interest" description="Disordered" evidence="1">
    <location>
        <begin position="1"/>
        <end position="131"/>
    </location>
</feature>
<feature type="compositionally biased region" description="Low complexity" evidence="1">
    <location>
        <begin position="82"/>
        <end position="103"/>
    </location>
</feature>